<dbReference type="AlphaFoldDB" id="A0A2N5ULK0"/>
<protein>
    <submittedName>
        <fullName evidence="3">Uncharacterized protein</fullName>
    </submittedName>
</protein>
<evidence type="ECO:0000256" key="1">
    <source>
        <dbReference type="SAM" id="MobiDB-lite"/>
    </source>
</evidence>
<dbReference type="EMBL" id="PGCI01000125">
    <property type="protein sequence ID" value="PLW38638.1"/>
    <property type="molecule type" value="Genomic_DNA"/>
</dbReference>
<dbReference type="Proteomes" id="UP000235388">
    <property type="component" value="Unassembled WGS sequence"/>
</dbReference>
<sequence length="522" mass="59086">MEESASASQPHCIANEWRLERIEFTRQQSHHPAEEQNTLPLTTSISNLLLRLLTRHQHPEPGIAYKLARYISLLIIRELATLEDLFIKSPFYPFLRYLTPSILPKSSTYPFLLTLIVGGIQLRKLWKHQQQLLINLSLSLAPLINTLRVLTHIQIQQDRIQTQYQAEDSNHYQELRRWTMYWLIYCSLINLESLKLPTFHHTHLSPILTRPTIYPNTATAQTQEKHHDRSYKSVKKALHHLTQNVKAPTLQHLLNLLPTLTIRPSSAPSKLPRRITPPRLPIDSLDLHLLPAVPPGQVQVPLPEYLFGQNRWLYGLLKLGFLRWCASPHSRGSEVIWARVFAPVVSVIGRSGASTYDQPKNVKVVHVTISSDKNEDAVNGVPAISEPLHPPRSGSSKAPLDRISRQAHPATHYPQEDSPESPTSWSVRRIKSDPTPARWAPLGRPGNALADPTDRENRAEDPDVASLSPCPSPYPPSLIESSLVSKTSPFQRHKRASSLAKQHHALDFKTPDNAWDSLSFVG</sequence>
<organism evidence="3 5">
    <name type="scientific">Puccinia coronata f. sp. avenae</name>
    <dbReference type="NCBI Taxonomy" id="200324"/>
    <lineage>
        <taxon>Eukaryota</taxon>
        <taxon>Fungi</taxon>
        <taxon>Dikarya</taxon>
        <taxon>Basidiomycota</taxon>
        <taxon>Pucciniomycotina</taxon>
        <taxon>Pucciniomycetes</taxon>
        <taxon>Pucciniales</taxon>
        <taxon>Pucciniaceae</taxon>
        <taxon>Puccinia</taxon>
    </lineage>
</organism>
<proteinExistence type="predicted"/>
<dbReference type="Proteomes" id="UP000235392">
    <property type="component" value="Unassembled WGS sequence"/>
</dbReference>
<gene>
    <name evidence="2" type="ORF">PCANC_24508</name>
    <name evidence="3" type="ORF">PCASD_08249</name>
</gene>
<name>A0A2N5ULK0_9BASI</name>
<accession>A0A2N5ULK0</accession>
<evidence type="ECO:0000313" key="3">
    <source>
        <dbReference type="EMBL" id="PLW38638.1"/>
    </source>
</evidence>
<comment type="caution">
    <text evidence="3">The sequence shown here is derived from an EMBL/GenBank/DDBJ whole genome shotgun (WGS) entry which is preliminary data.</text>
</comment>
<feature type="compositionally biased region" description="Basic and acidic residues" evidence="1">
    <location>
        <begin position="452"/>
        <end position="461"/>
    </location>
</feature>
<evidence type="ECO:0000313" key="2">
    <source>
        <dbReference type="EMBL" id="PLW26084.1"/>
    </source>
</evidence>
<evidence type="ECO:0000313" key="4">
    <source>
        <dbReference type="Proteomes" id="UP000235388"/>
    </source>
</evidence>
<dbReference type="OrthoDB" id="2502611at2759"/>
<reference evidence="4 5" key="1">
    <citation type="submission" date="2017-11" db="EMBL/GenBank/DDBJ databases">
        <title>De novo assembly and phasing of dikaryotic genomes from two isolates of Puccinia coronata f. sp. avenae, the causal agent of oat crown rust.</title>
        <authorList>
            <person name="Miller M.E."/>
            <person name="Zhang Y."/>
            <person name="Omidvar V."/>
            <person name="Sperschneider J."/>
            <person name="Schwessinger B."/>
            <person name="Raley C."/>
            <person name="Palmer J.M."/>
            <person name="Garnica D."/>
            <person name="Upadhyaya N."/>
            <person name="Rathjen J."/>
            <person name="Taylor J.M."/>
            <person name="Park R.F."/>
            <person name="Dodds P.N."/>
            <person name="Hirsch C.D."/>
            <person name="Kianian S.F."/>
            <person name="Figueroa M."/>
        </authorList>
    </citation>
    <scope>NUCLEOTIDE SEQUENCE [LARGE SCALE GENOMIC DNA]</scope>
    <source>
        <strain evidence="2">12NC29</strain>
        <strain evidence="3">12SD80</strain>
    </source>
</reference>
<dbReference type="EMBL" id="PGCJ01000564">
    <property type="protein sequence ID" value="PLW26084.1"/>
    <property type="molecule type" value="Genomic_DNA"/>
</dbReference>
<feature type="region of interest" description="Disordered" evidence="1">
    <location>
        <begin position="375"/>
        <end position="480"/>
    </location>
</feature>
<evidence type="ECO:0000313" key="5">
    <source>
        <dbReference type="Proteomes" id="UP000235392"/>
    </source>
</evidence>
<keyword evidence="4" id="KW-1185">Reference proteome</keyword>